<evidence type="ECO:0000256" key="4">
    <source>
        <dbReference type="ARBA" id="ARBA00022806"/>
    </source>
</evidence>
<comment type="catalytic activity">
    <reaction evidence="8">
        <text>Couples ATP hydrolysis with the unwinding of duplex DNA by translocating in the 3'-5' direction.</text>
        <dbReference type="EC" id="5.6.2.4"/>
    </reaction>
</comment>
<evidence type="ECO:0000256" key="10">
    <source>
        <dbReference type="ARBA" id="ARBA00048988"/>
    </source>
</evidence>
<keyword evidence="5" id="KW-0067">ATP-binding</keyword>
<dbReference type="EC" id="5.6.2.4" evidence="9"/>
<dbReference type="InterPro" id="IPR014017">
    <property type="entry name" value="DNA_helicase_UvrD-like_C"/>
</dbReference>
<accession>A0A6J7RKQ5</accession>
<dbReference type="SUPFAM" id="SSF52540">
    <property type="entry name" value="P-loop containing nucleoside triphosphate hydrolases"/>
    <property type="match status" value="1"/>
</dbReference>
<dbReference type="PANTHER" id="PTHR11070">
    <property type="entry name" value="UVRD / RECB / PCRA DNA HELICASE FAMILY MEMBER"/>
    <property type="match status" value="1"/>
</dbReference>
<dbReference type="PROSITE" id="PS51198">
    <property type="entry name" value="UVRD_HELICASE_ATP_BIND"/>
    <property type="match status" value="1"/>
</dbReference>
<dbReference type="Gene3D" id="3.40.50.300">
    <property type="entry name" value="P-loop containing nucleotide triphosphate hydrolases"/>
    <property type="match status" value="2"/>
</dbReference>
<keyword evidence="7" id="KW-0413">Isomerase</keyword>
<dbReference type="GO" id="GO:0043138">
    <property type="term" value="F:3'-5' DNA helicase activity"/>
    <property type="evidence" value="ECO:0007669"/>
    <property type="project" value="UniProtKB-EC"/>
</dbReference>
<dbReference type="GO" id="GO:0005524">
    <property type="term" value="F:ATP binding"/>
    <property type="evidence" value="ECO:0007669"/>
    <property type="project" value="UniProtKB-KW"/>
</dbReference>
<evidence type="ECO:0000256" key="6">
    <source>
        <dbReference type="ARBA" id="ARBA00023125"/>
    </source>
</evidence>
<dbReference type="InterPro" id="IPR000212">
    <property type="entry name" value="DNA_helicase_UvrD/REP"/>
</dbReference>
<dbReference type="Gene3D" id="1.10.486.10">
    <property type="entry name" value="PCRA, domain 4"/>
    <property type="match status" value="1"/>
</dbReference>
<dbReference type="GO" id="GO:0005829">
    <property type="term" value="C:cytosol"/>
    <property type="evidence" value="ECO:0007669"/>
    <property type="project" value="TreeGrafter"/>
</dbReference>
<dbReference type="CDD" id="cd18807">
    <property type="entry name" value="SF1_C_UvrD"/>
    <property type="match status" value="1"/>
</dbReference>
<dbReference type="Gene3D" id="1.10.10.160">
    <property type="match status" value="1"/>
</dbReference>
<comment type="catalytic activity">
    <reaction evidence="10">
        <text>ATP + H2O = ADP + phosphate + H(+)</text>
        <dbReference type="Rhea" id="RHEA:13065"/>
        <dbReference type="ChEBI" id="CHEBI:15377"/>
        <dbReference type="ChEBI" id="CHEBI:15378"/>
        <dbReference type="ChEBI" id="CHEBI:30616"/>
        <dbReference type="ChEBI" id="CHEBI:43474"/>
        <dbReference type="ChEBI" id="CHEBI:456216"/>
        <dbReference type="EC" id="5.6.2.4"/>
    </reaction>
</comment>
<dbReference type="InterPro" id="IPR014016">
    <property type="entry name" value="UvrD-like_ATP-bd"/>
</dbReference>
<keyword evidence="3" id="KW-0378">Hydrolase</keyword>
<evidence type="ECO:0000256" key="9">
    <source>
        <dbReference type="ARBA" id="ARBA00034808"/>
    </source>
</evidence>
<feature type="region of interest" description="Disordered" evidence="11">
    <location>
        <begin position="640"/>
        <end position="659"/>
    </location>
</feature>
<sequence>MLDLDSLNPDQYDAVVHRGGPLLVVAGAGSGKTRVLTQRIAWLIEGGVHPMRVLAITFTNKAAGEMRDRVEALVGPVARQMWVSTFHAACVRILRAHADLLGFPKTFSIYDQSDAQRLVSYVIRDLGLDVKRFPARGVQARISLWKNELLTPGKVKDRASGMLESKHADVYIEYQLRLERAGAMDFDDLLMRTVQLFKQHPDVLAMYQERFEHILIDEYQDTNISQNEIVLMLGAKHHNVCVVGDTDQSVYRFRGADFRNIMQFEEAFPDVTTVVLAQNYRSTQNILNAANAVISNNIERKPKNLWSDSGTGDPIVRYYADDEHDEARWIAQQIRDAHETDARQWGEMAVFYRANAQSRILEESLMRFGVPYKIIGGTRFYERREVKDALAYLRAAINEADEVNVKRVLNVPKRGIGDTSVDKLDTYARNHDQGFSFALHNAAAASVGGAALKGITAFLASLDEAGNHQSEGPAEVLRLVLKSSGYMTELENEDTVESAGRLENLAELIGFAEEFESVDDFLEQVALVADTDQIDGDNRVMLMTLHAAKGLEFPVVFLAGFEEGVFPHSRSLAEPEEMEEERRLAYVGITRARELLNVSHAWSRSLYGNTQYNPPSRFLEEIPHELFRIEGNANAQIFSSGSSSFGSGGSSRRERTYGNSFSEEHTNRVVDAAIAAGRTAAPVVNANVLTDIKVGEDVMHPTFGEGVVIDIKGAGEKAEVTIRFRDKGTKILALAWAPLKRP</sequence>
<keyword evidence="4" id="KW-0347">Helicase</keyword>
<dbReference type="CDD" id="cd17932">
    <property type="entry name" value="DEXQc_UvrD"/>
    <property type="match status" value="1"/>
</dbReference>
<keyword evidence="6" id="KW-0238">DNA-binding</keyword>
<dbReference type="Pfam" id="PF00580">
    <property type="entry name" value="UvrD-helicase"/>
    <property type="match status" value="1"/>
</dbReference>
<dbReference type="PANTHER" id="PTHR11070:SF2">
    <property type="entry name" value="ATP-DEPENDENT DNA HELICASE SRS2"/>
    <property type="match status" value="1"/>
</dbReference>
<dbReference type="PROSITE" id="PS51217">
    <property type="entry name" value="UVRD_HELICASE_CTER"/>
    <property type="match status" value="1"/>
</dbReference>
<dbReference type="GO" id="GO:0016787">
    <property type="term" value="F:hydrolase activity"/>
    <property type="evidence" value="ECO:0007669"/>
    <property type="project" value="UniProtKB-KW"/>
</dbReference>
<feature type="domain" description="UvrD-like helicase C-terminal" evidence="13">
    <location>
        <begin position="284"/>
        <end position="550"/>
    </location>
</feature>
<dbReference type="EMBL" id="CAFBPN010000110">
    <property type="protein sequence ID" value="CAB5029345.1"/>
    <property type="molecule type" value="Genomic_DNA"/>
</dbReference>
<gene>
    <name evidence="14" type="ORF">UFOPK4098_01391</name>
</gene>
<organism evidence="14">
    <name type="scientific">freshwater metagenome</name>
    <dbReference type="NCBI Taxonomy" id="449393"/>
    <lineage>
        <taxon>unclassified sequences</taxon>
        <taxon>metagenomes</taxon>
        <taxon>ecological metagenomes</taxon>
    </lineage>
</organism>
<dbReference type="InterPro" id="IPR013986">
    <property type="entry name" value="DExx_box_DNA_helicase_dom_sf"/>
</dbReference>
<evidence type="ECO:0000259" key="13">
    <source>
        <dbReference type="PROSITE" id="PS51217"/>
    </source>
</evidence>
<protein>
    <recommendedName>
        <fullName evidence="9">DNA 3'-5' helicase</fullName>
        <ecNumber evidence="9">5.6.2.4</ecNumber>
    </recommendedName>
</protein>
<feature type="domain" description="UvrD-like helicase ATP-binding" evidence="12">
    <location>
        <begin position="5"/>
        <end position="283"/>
    </location>
</feature>
<evidence type="ECO:0000256" key="1">
    <source>
        <dbReference type="ARBA" id="ARBA00009922"/>
    </source>
</evidence>
<dbReference type="GO" id="GO:0000725">
    <property type="term" value="P:recombinational repair"/>
    <property type="evidence" value="ECO:0007669"/>
    <property type="project" value="TreeGrafter"/>
</dbReference>
<evidence type="ECO:0000256" key="11">
    <source>
        <dbReference type="SAM" id="MobiDB-lite"/>
    </source>
</evidence>
<evidence type="ECO:0000256" key="7">
    <source>
        <dbReference type="ARBA" id="ARBA00023235"/>
    </source>
</evidence>
<dbReference type="AlphaFoldDB" id="A0A6J7RKQ5"/>
<comment type="similarity">
    <text evidence="1">Belongs to the helicase family. UvrD subfamily.</text>
</comment>
<evidence type="ECO:0000256" key="2">
    <source>
        <dbReference type="ARBA" id="ARBA00022741"/>
    </source>
</evidence>
<keyword evidence="2" id="KW-0547">Nucleotide-binding</keyword>
<evidence type="ECO:0000256" key="8">
    <source>
        <dbReference type="ARBA" id="ARBA00034617"/>
    </source>
</evidence>
<name>A0A6J7RKQ5_9ZZZZ</name>
<dbReference type="GO" id="GO:0003677">
    <property type="term" value="F:DNA binding"/>
    <property type="evidence" value="ECO:0007669"/>
    <property type="project" value="UniProtKB-KW"/>
</dbReference>
<evidence type="ECO:0000256" key="5">
    <source>
        <dbReference type="ARBA" id="ARBA00022840"/>
    </source>
</evidence>
<dbReference type="Pfam" id="PF21196">
    <property type="entry name" value="PcrA_UvrD_tudor"/>
    <property type="match status" value="1"/>
</dbReference>
<dbReference type="Pfam" id="PF13361">
    <property type="entry name" value="UvrD_C"/>
    <property type="match status" value="2"/>
</dbReference>
<proteinExistence type="inferred from homology"/>
<reference evidence="14" key="1">
    <citation type="submission" date="2020-05" db="EMBL/GenBank/DDBJ databases">
        <authorList>
            <person name="Chiriac C."/>
            <person name="Salcher M."/>
            <person name="Ghai R."/>
            <person name="Kavagutti S V."/>
        </authorList>
    </citation>
    <scope>NUCLEOTIDE SEQUENCE</scope>
</reference>
<evidence type="ECO:0000256" key="3">
    <source>
        <dbReference type="ARBA" id="ARBA00022801"/>
    </source>
</evidence>
<evidence type="ECO:0000313" key="14">
    <source>
        <dbReference type="EMBL" id="CAB5029345.1"/>
    </source>
</evidence>
<dbReference type="FunFam" id="1.10.486.10:FF:000003">
    <property type="entry name" value="ATP-dependent DNA helicase"/>
    <property type="match status" value="1"/>
</dbReference>
<dbReference type="GO" id="GO:0033202">
    <property type="term" value="C:DNA helicase complex"/>
    <property type="evidence" value="ECO:0007669"/>
    <property type="project" value="TreeGrafter"/>
</dbReference>
<dbReference type="InterPro" id="IPR027417">
    <property type="entry name" value="P-loop_NTPase"/>
</dbReference>
<evidence type="ECO:0000259" key="12">
    <source>
        <dbReference type="PROSITE" id="PS51198"/>
    </source>
</evidence>